<dbReference type="GO" id="GO:0033961">
    <property type="term" value="F:cis-stilbene-oxide hydrolase activity"/>
    <property type="evidence" value="ECO:0007669"/>
    <property type="project" value="UniProtKB-UniRule"/>
</dbReference>
<dbReference type="ESTHER" id="9hyme-q2z1t2">
    <property type="family name" value="Epoxide_hydrolase"/>
</dbReference>
<dbReference type="GO" id="GO:0097176">
    <property type="term" value="P:epoxide metabolic process"/>
    <property type="evidence" value="ECO:0007669"/>
    <property type="project" value="TreeGrafter"/>
</dbReference>
<evidence type="ECO:0000256" key="3">
    <source>
        <dbReference type="ARBA" id="ARBA00010088"/>
    </source>
</evidence>
<dbReference type="AlphaFoldDB" id="Q2Z1T2"/>
<dbReference type="InterPro" id="IPR029058">
    <property type="entry name" value="AB_hydrolase_fold"/>
</dbReference>
<dbReference type="KEGG" id="aroa:105689317"/>
<dbReference type="PANTHER" id="PTHR21661:SF35">
    <property type="entry name" value="EPOXIDE HYDROLASE"/>
    <property type="match status" value="1"/>
</dbReference>
<keyword evidence="4 6" id="KW-0058">Aromatic hydrocarbons catabolism</keyword>
<dbReference type="RefSeq" id="NP_001295475.1">
    <property type="nucleotide sequence ID" value="NM_001308546.1"/>
</dbReference>
<sequence length="463" mass="52338">MTILKYSLIGVGLIVGISYLFNQGGNQKAPKLGDQWWGPGKEQKIVKDVVPFKVNFSKGDIEDLKTRLKNTRNLTPALENAGWTYGVDGKFVPKIVDYWLNKYDFKKREQYLNQYDQFVTNIQGLNIHFLHVRPKNSGGKRVLPLLIQHGWPGSVVEFYKIIPMLTTPRDDYDFVFEVIAPSLPGFGFPSGAVRPGLGAAQIAVVLKNLMLRLGFNKFYTQGGDWGAIITAHMAVLFPEHVLGIHSNMCAVLQPQTFFTTYLYSYWPSLLVPDEDYHLMYPLSKKWSRTIEETGYFHIQATKPDTLGAALADSPAGLAAWILEKFSTGTNPELRFKEDGGLFDIHSPDELLDNVMLYWMPNSMTTAIRIYAETFSAANRALRMDYVPIEVPSACAQFPHEISYQPPSLLSARYKKLIRARKMPKGGHFAAFEQPQLLADEVWTSIGIMEADKKQREDKLKKSA</sequence>
<keyword evidence="6" id="KW-0472">Membrane</keyword>
<dbReference type="EMBL" id="AB242238">
    <property type="protein sequence ID" value="BAE48505.1"/>
    <property type="molecule type" value="mRNA"/>
</dbReference>
<dbReference type="GeneID" id="105689317"/>
<dbReference type="EC" id="3.3.2.9" evidence="6"/>
<evidence type="ECO:0000256" key="4">
    <source>
        <dbReference type="ARBA" id="ARBA00022797"/>
    </source>
</evidence>
<evidence type="ECO:0000259" key="8">
    <source>
        <dbReference type="Pfam" id="PF06441"/>
    </source>
</evidence>
<comment type="catalytic activity">
    <reaction evidence="6">
        <text>cis-stilbene oxide + H2O = (1R,2R)-hydrobenzoin</text>
        <dbReference type="Rhea" id="RHEA:23900"/>
        <dbReference type="ChEBI" id="CHEBI:15377"/>
        <dbReference type="ChEBI" id="CHEBI:50004"/>
        <dbReference type="ChEBI" id="CHEBI:50014"/>
        <dbReference type="EC" id="3.3.2.9"/>
    </reaction>
</comment>
<dbReference type="OrthoDB" id="7130006at2759"/>
<comment type="subcellular location">
    <subcellularLocation>
        <location evidence="6">Endoplasmic reticulum membrane</location>
    </subcellularLocation>
    <subcellularLocation>
        <location evidence="2">Microsome membrane</location>
        <topology evidence="2">Single-pass membrane protein</topology>
    </subcellularLocation>
</comment>
<keyword evidence="6" id="KW-0256">Endoplasmic reticulum</keyword>
<protein>
    <recommendedName>
        <fullName evidence="6">Epoxide hydrolase</fullName>
        <ecNumber evidence="6">3.3.2.9</ecNumber>
    </recommendedName>
</protein>
<dbReference type="SUPFAM" id="SSF53474">
    <property type="entry name" value="alpha/beta-Hydrolases"/>
    <property type="match status" value="1"/>
</dbReference>
<dbReference type="PIRSF" id="PIRSF001112">
    <property type="entry name" value="Epoxide_hydrolase"/>
    <property type="match status" value="1"/>
</dbReference>
<evidence type="ECO:0000256" key="2">
    <source>
        <dbReference type="ARBA" id="ARBA00004111"/>
    </source>
</evidence>
<proteinExistence type="evidence at transcript level"/>
<feature type="active site" description="Nucleophile" evidence="7">
    <location>
        <position position="224"/>
    </location>
</feature>
<evidence type="ECO:0000256" key="7">
    <source>
        <dbReference type="PIRSR" id="PIRSR001112-1"/>
    </source>
</evidence>
<gene>
    <name evidence="9" type="primary">JHEH</name>
</gene>
<dbReference type="PRINTS" id="PR00412">
    <property type="entry name" value="EPOXHYDRLASE"/>
</dbReference>
<comment type="catalytic activity">
    <reaction evidence="1 6">
        <text>1-(4-methoxyphenyl)-N-methyl-N-[(3-methyloxetan-3-yl)methyl]methanamine + H2O = 2-{[(4-methoxybenzyl)(methyl)amino]methyl}-2-methylpropane-1,3-diol</text>
        <dbReference type="Rhea" id="RHEA:55764"/>
        <dbReference type="ChEBI" id="CHEBI:15377"/>
        <dbReference type="ChEBI" id="CHEBI:139161"/>
        <dbReference type="ChEBI" id="CHEBI:139164"/>
        <dbReference type="EC" id="3.3.2.9"/>
    </reaction>
</comment>
<comment type="similarity">
    <text evidence="3 6">Belongs to the peptidase S33 family.</text>
</comment>
<feature type="domain" description="Epoxide hydrolase N-terminal" evidence="8">
    <location>
        <begin position="50"/>
        <end position="158"/>
    </location>
</feature>
<comment type="function">
    <text evidence="6">Catalyzes juvenile hormone hydrolysis.</text>
</comment>
<dbReference type="GO" id="GO:0005789">
    <property type="term" value="C:endoplasmic reticulum membrane"/>
    <property type="evidence" value="ECO:0007669"/>
    <property type="project" value="UniProtKB-SubCell"/>
</dbReference>
<evidence type="ECO:0000313" key="9">
    <source>
        <dbReference type="EMBL" id="BAE48505.1"/>
    </source>
</evidence>
<evidence type="ECO:0000256" key="5">
    <source>
        <dbReference type="ARBA" id="ARBA00022801"/>
    </source>
</evidence>
<reference evidence="9" key="1">
    <citation type="submission" date="2005-11" db="EMBL/GenBank/DDBJ databases">
        <title>Juvenile hormone epoxide hydrolase of Athalia rosae.</title>
        <authorList>
            <person name="Tan A."/>
            <person name="Shiotsuki T."/>
        </authorList>
    </citation>
    <scope>NUCLEOTIDE SEQUENCE</scope>
</reference>
<keyword evidence="5 6" id="KW-0378">Hydrolase</keyword>
<dbReference type="Gene3D" id="3.40.50.1820">
    <property type="entry name" value="alpha/beta hydrolase"/>
    <property type="match status" value="1"/>
</dbReference>
<dbReference type="Pfam" id="PF06441">
    <property type="entry name" value="EHN"/>
    <property type="match status" value="1"/>
</dbReference>
<organism evidence="9">
    <name type="scientific">Athalia rosae</name>
    <name type="common">Turnip sawfly</name>
    <dbReference type="NCBI Taxonomy" id="37344"/>
    <lineage>
        <taxon>Eukaryota</taxon>
        <taxon>Metazoa</taxon>
        <taxon>Ecdysozoa</taxon>
        <taxon>Arthropoda</taxon>
        <taxon>Hexapoda</taxon>
        <taxon>Insecta</taxon>
        <taxon>Pterygota</taxon>
        <taxon>Neoptera</taxon>
        <taxon>Endopterygota</taxon>
        <taxon>Hymenoptera</taxon>
        <taxon>Tenthredinoidea</taxon>
        <taxon>Athaliidae</taxon>
        <taxon>Athalia</taxon>
    </lineage>
</organism>
<name>Q2Z1T2_ATHRO</name>
<dbReference type="InterPro" id="IPR016292">
    <property type="entry name" value="Epoxide_hydrolase"/>
</dbReference>
<evidence type="ECO:0000256" key="6">
    <source>
        <dbReference type="PIRNR" id="PIRNR001112"/>
    </source>
</evidence>
<evidence type="ECO:0000256" key="1">
    <source>
        <dbReference type="ARBA" id="ARBA00000221"/>
    </source>
</evidence>
<feature type="active site" description="Proton donor" evidence="7">
    <location>
        <position position="370"/>
    </location>
</feature>
<accession>Q2Z1T2</accession>
<dbReference type="PANTHER" id="PTHR21661">
    <property type="entry name" value="EPOXIDE HYDROLASE 1-RELATED"/>
    <property type="match status" value="1"/>
</dbReference>
<dbReference type="InterPro" id="IPR010497">
    <property type="entry name" value="Epoxide_hydro_N"/>
</dbReference>
<feature type="active site" description="Proton acceptor" evidence="7">
    <location>
        <position position="427"/>
    </location>
</feature>
<dbReference type="InterPro" id="IPR000639">
    <property type="entry name" value="Epox_hydrolase-like"/>
</dbReference>